<dbReference type="RefSeq" id="WP_185677294.1">
    <property type="nucleotide sequence ID" value="NZ_JACHVB010000064.1"/>
</dbReference>
<evidence type="ECO:0000313" key="4">
    <source>
        <dbReference type="EMBL" id="MBC2596385.1"/>
    </source>
</evidence>
<name>A0A842HHZ0_9BACT</name>
<accession>A0A842HHZ0</accession>
<reference evidence="4 5" key="1">
    <citation type="submission" date="2020-07" db="EMBL/GenBank/DDBJ databases">
        <authorList>
            <person name="Feng X."/>
        </authorList>
    </citation>
    <scope>NUCLEOTIDE SEQUENCE [LARGE SCALE GENOMIC DNA]</scope>
    <source>
        <strain evidence="4 5">JCM31066</strain>
    </source>
</reference>
<feature type="domain" description="LamG-like jellyroll fold" evidence="3">
    <location>
        <begin position="80"/>
        <end position="236"/>
    </location>
</feature>
<keyword evidence="1" id="KW-0732">Signal</keyword>
<dbReference type="AlphaFoldDB" id="A0A842HHZ0"/>
<comment type="caution">
    <text evidence="4">The sequence shown here is derived from an EMBL/GenBank/DDBJ whole genome shotgun (WGS) entry which is preliminary data.</text>
</comment>
<evidence type="ECO:0000256" key="2">
    <source>
        <dbReference type="ARBA" id="ARBA00023157"/>
    </source>
</evidence>
<keyword evidence="5" id="KW-1185">Reference proteome</keyword>
<dbReference type="SMART" id="SM00560">
    <property type="entry name" value="LamGL"/>
    <property type="match status" value="1"/>
</dbReference>
<dbReference type="Gene3D" id="2.60.120.200">
    <property type="match status" value="1"/>
</dbReference>
<organism evidence="4 5">
    <name type="scientific">Ruficoccus amylovorans</name>
    <dbReference type="NCBI Taxonomy" id="1804625"/>
    <lineage>
        <taxon>Bacteria</taxon>
        <taxon>Pseudomonadati</taxon>
        <taxon>Verrucomicrobiota</taxon>
        <taxon>Opitutia</taxon>
        <taxon>Puniceicoccales</taxon>
        <taxon>Cerasicoccaceae</taxon>
        <taxon>Ruficoccus</taxon>
    </lineage>
</organism>
<proteinExistence type="predicted"/>
<gene>
    <name evidence="4" type="ORF">H5P28_19120</name>
</gene>
<dbReference type="EMBL" id="JACHVB010000064">
    <property type="protein sequence ID" value="MBC2596385.1"/>
    <property type="molecule type" value="Genomic_DNA"/>
</dbReference>
<dbReference type="Pfam" id="PF13385">
    <property type="entry name" value="Laminin_G_3"/>
    <property type="match status" value="1"/>
</dbReference>
<dbReference type="InterPro" id="IPR013320">
    <property type="entry name" value="ConA-like_dom_sf"/>
</dbReference>
<sequence length="268" mass="28835">MRSETTAYWTFNEGSGQNLASTGTAADMTLQLGTSQTGYADPAWVTEQGDTYLQFRTDGSPNYNALTLASTANASALVLDTFTIEAFINLATLPASGYTTNTPYSILELINYDGSVGLINYGLRVLTTTVNDESLTTVDFFYTYDDGGTTKTKSVTHNMALETDAWYYVGVTRDSDGLISLYINNDVVTSSNSPDTPSLTSPTLTIGASRTSSAYRRGLDGAISEVRISDVALSPDQLLINIPEPSQLGLGAFGLLLTLACYLRRHKN</sequence>
<evidence type="ECO:0000256" key="1">
    <source>
        <dbReference type="ARBA" id="ARBA00022729"/>
    </source>
</evidence>
<dbReference type="Proteomes" id="UP000546464">
    <property type="component" value="Unassembled WGS sequence"/>
</dbReference>
<dbReference type="SUPFAM" id="SSF49899">
    <property type="entry name" value="Concanavalin A-like lectins/glucanases"/>
    <property type="match status" value="1"/>
</dbReference>
<protein>
    <submittedName>
        <fullName evidence="4">LamG domain-containing protein</fullName>
    </submittedName>
</protein>
<evidence type="ECO:0000259" key="3">
    <source>
        <dbReference type="SMART" id="SM00560"/>
    </source>
</evidence>
<keyword evidence="2" id="KW-1015">Disulfide bond</keyword>
<evidence type="ECO:0000313" key="5">
    <source>
        <dbReference type="Proteomes" id="UP000546464"/>
    </source>
</evidence>
<dbReference type="InterPro" id="IPR006558">
    <property type="entry name" value="LamG-like"/>
</dbReference>